<dbReference type="EMBL" id="CM026421">
    <property type="protein sequence ID" value="KAG0589846.1"/>
    <property type="molecule type" value="Genomic_DNA"/>
</dbReference>
<accession>A0A8T0J461</accession>
<organism evidence="14 15">
    <name type="scientific">Ceratodon purpureus</name>
    <name type="common">Fire moss</name>
    <name type="synonym">Dicranum purpureum</name>
    <dbReference type="NCBI Taxonomy" id="3225"/>
    <lineage>
        <taxon>Eukaryota</taxon>
        <taxon>Viridiplantae</taxon>
        <taxon>Streptophyta</taxon>
        <taxon>Embryophyta</taxon>
        <taxon>Bryophyta</taxon>
        <taxon>Bryophytina</taxon>
        <taxon>Bryopsida</taxon>
        <taxon>Dicranidae</taxon>
        <taxon>Pseudoditrichales</taxon>
        <taxon>Ditrichaceae</taxon>
        <taxon>Ceratodon</taxon>
    </lineage>
</organism>
<comment type="catalytic activity">
    <reaction evidence="1 11">
        <text>a 2'-deoxyribonucleoside 5'-diphosphate + ATP = a 2'-deoxyribonucleoside 5'-triphosphate + ADP</text>
        <dbReference type="Rhea" id="RHEA:44640"/>
        <dbReference type="ChEBI" id="CHEBI:30616"/>
        <dbReference type="ChEBI" id="CHEBI:61560"/>
        <dbReference type="ChEBI" id="CHEBI:73316"/>
        <dbReference type="ChEBI" id="CHEBI:456216"/>
        <dbReference type="EC" id="2.7.4.6"/>
    </reaction>
</comment>
<reference evidence="14" key="1">
    <citation type="submission" date="2020-06" db="EMBL/GenBank/DDBJ databases">
        <title>WGS assembly of Ceratodon purpureus strain R40.</title>
        <authorList>
            <person name="Carey S.B."/>
            <person name="Jenkins J."/>
            <person name="Shu S."/>
            <person name="Lovell J.T."/>
            <person name="Sreedasyam A."/>
            <person name="Maumus F."/>
            <person name="Tiley G.P."/>
            <person name="Fernandez-Pozo N."/>
            <person name="Barry K."/>
            <person name="Chen C."/>
            <person name="Wang M."/>
            <person name="Lipzen A."/>
            <person name="Daum C."/>
            <person name="Saski C.A."/>
            <person name="Payton A.C."/>
            <person name="Mcbreen J.C."/>
            <person name="Conrad R.E."/>
            <person name="Kollar L.M."/>
            <person name="Olsson S."/>
            <person name="Huttunen S."/>
            <person name="Landis J.B."/>
            <person name="Wickett N.J."/>
            <person name="Johnson M.G."/>
            <person name="Rensing S.A."/>
            <person name="Grimwood J."/>
            <person name="Schmutz J."/>
            <person name="Mcdaniel S.F."/>
        </authorList>
    </citation>
    <scope>NUCLEOTIDE SEQUENCE</scope>
    <source>
        <strain evidence="14">R40</strain>
    </source>
</reference>
<evidence type="ECO:0000256" key="2">
    <source>
        <dbReference type="ARBA" id="ARBA00000937"/>
    </source>
</evidence>
<dbReference type="CDD" id="cd04413">
    <property type="entry name" value="NDPk_I"/>
    <property type="match status" value="1"/>
</dbReference>
<feature type="domain" description="Nucleoside diphosphate kinase-like" evidence="13">
    <location>
        <begin position="108"/>
        <end position="245"/>
    </location>
</feature>
<dbReference type="InterPro" id="IPR034907">
    <property type="entry name" value="NDK-like_dom"/>
</dbReference>
<evidence type="ECO:0000256" key="8">
    <source>
        <dbReference type="ARBA" id="ARBA00022840"/>
    </source>
</evidence>
<keyword evidence="5 11" id="KW-0808">Transferase</keyword>
<dbReference type="NCBIfam" id="NF001908">
    <property type="entry name" value="PRK00668.1"/>
    <property type="match status" value="1"/>
</dbReference>
<dbReference type="SUPFAM" id="SSF54919">
    <property type="entry name" value="Nucleoside diphosphate kinase, NDK"/>
    <property type="match status" value="1"/>
</dbReference>
<gene>
    <name evidence="14" type="ORF">KC19_1G053300</name>
</gene>
<protein>
    <recommendedName>
        <fullName evidence="11">Nucleoside diphosphate kinase</fullName>
        <ecNumber evidence="11">2.7.4.6</ecNumber>
    </recommendedName>
</protein>
<sequence length="256" mass="27593">MVPSGRPLLLILLLIVIVIPSLESVSDGLSDVSSQFCSDSASSESLCRHPGAMATAVAAASTVTPSQCRVSSARGSSFLNAGRCQLSASRAVFRRPVVPSLRVNAAATERSYVMVKPDGVQRGLVGEIITRFERKGFQLVGLKMFQTPKSLAEEHYGELKEKPFYGKLVDYIVSGPVVCIALEGPGVVASARKLIGVTNPLNAEPGTIRGDFGIEVGRNVVHGSDSPENGLREIGLWFDQDEIVEWEQHMTPWLKE</sequence>
<dbReference type="InterPro" id="IPR001564">
    <property type="entry name" value="Nucleoside_diP_kinase"/>
</dbReference>
<evidence type="ECO:0000256" key="11">
    <source>
        <dbReference type="RuleBase" id="RU004013"/>
    </source>
</evidence>
<dbReference type="HAMAP" id="MF_00451">
    <property type="entry name" value="NDP_kinase"/>
    <property type="match status" value="1"/>
</dbReference>
<feature type="binding site" evidence="9">
    <location>
        <position position="219"/>
    </location>
    <ligand>
        <name>ATP</name>
        <dbReference type="ChEBI" id="CHEBI:30616"/>
    </ligand>
</feature>
<keyword evidence="8 11" id="KW-0067">ATP-binding</keyword>
<dbReference type="GO" id="GO:0006228">
    <property type="term" value="P:UTP biosynthetic process"/>
    <property type="evidence" value="ECO:0007669"/>
    <property type="project" value="InterPro"/>
</dbReference>
<proteinExistence type="inferred from homology"/>
<evidence type="ECO:0000256" key="9">
    <source>
        <dbReference type="PROSITE-ProRule" id="PRU00706"/>
    </source>
</evidence>
<evidence type="ECO:0000313" key="14">
    <source>
        <dbReference type="EMBL" id="KAG0589846.1"/>
    </source>
</evidence>
<feature type="binding site" evidence="9">
    <location>
        <position position="116"/>
    </location>
    <ligand>
        <name>ATP</name>
        <dbReference type="ChEBI" id="CHEBI:30616"/>
    </ligand>
</feature>
<evidence type="ECO:0000256" key="6">
    <source>
        <dbReference type="ARBA" id="ARBA00022741"/>
    </source>
</evidence>
<dbReference type="PROSITE" id="PS51374">
    <property type="entry name" value="NDPK_LIKE"/>
    <property type="match status" value="1"/>
</dbReference>
<evidence type="ECO:0000259" key="13">
    <source>
        <dbReference type="SMART" id="SM00562"/>
    </source>
</evidence>
<feature type="binding site" evidence="9">
    <location>
        <position position="192"/>
    </location>
    <ligand>
        <name>ATP</name>
        <dbReference type="ChEBI" id="CHEBI:30616"/>
    </ligand>
</feature>
<dbReference type="GO" id="GO:0004550">
    <property type="term" value="F:nucleoside diphosphate kinase activity"/>
    <property type="evidence" value="ECO:0007669"/>
    <property type="project" value="UniProtKB-EC"/>
</dbReference>
<dbReference type="Proteomes" id="UP000822688">
    <property type="component" value="Chromosome 1"/>
</dbReference>
<feature type="active site" description="Pros-phosphohistidine intermediate" evidence="9">
    <location>
        <position position="222"/>
    </location>
</feature>
<dbReference type="PANTHER" id="PTHR11349">
    <property type="entry name" value="NUCLEOSIDE DIPHOSPHATE KINASE"/>
    <property type="match status" value="1"/>
</dbReference>
<dbReference type="GO" id="GO:0005524">
    <property type="term" value="F:ATP binding"/>
    <property type="evidence" value="ECO:0007669"/>
    <property type="project" value="UniProtKB-KW"/>
</dbReference>
<dbReference type="PROSITE" id="PS00469">
    <property type="entry name" value="NDPK"/>
    <property type="match status" value="1"/>
</dbReference>
<dbReference type="PRINTS" id="PR01243">
    <property type="entry name" value="NUCDPKINASE"/>
</dbReference>
<comment type="cofactor">
    <cofactor evidence="3">
        <name>Mg(2+)</name>
        <dbReference type="ChEBI" id="CHEBI:18420"/>
    </cofactor>
</comment>
<dbReference type="Gene3D" id="3.30.70.141">
    <property type="entry name" value="Nucleoside diphosphate kinase-like domain"/>
    <property type="match status" value="1"/>
</dbReference>
<dbReference type="EC" id="2.7.4.6" evidence="11"/>
<name>A0A8T0J461_CERPU</name>
<comment type="caution">
    <text evidence="14">The sequence shown here is derived from an EMBL/GenBank/DDBJ whole genome shotgun (WGS) entry which is preliminary data.</text>
</comment>
<feature type="binding site" evidence="9">
    <location>
        <position position="198"/>
    </location>
    <ligand>
        <name>ATP</name>
        <dbReference type="ChEBI" id="CHEBI:30616"/>
    </ligand>
</feature>
<comment type="similarity">
    <text evidence="4 9 10">Belongs to the NDK family.</text>
</comment>
<evidence type="ECO:0000256" key="10">
    <source>
        <dbReference type="RuleBase" id="RU004011"/>
    </source>
</evidence>
<evidence type="ECO:0000256" key="4">
    <source>
        <dbReference type="ARBA" id="ARBA00008142"/>
    </source>
</evidence>
<feature type="binding site" evidence="9">
    <location>
        <position position="209"/>
    </location>
    <ligand>
        <name>ATP</name>
        <dbReference type="ChEBI" id="CHEBI:30616"/>
    </ligand>
</feature>
<dbReference type="GO" id="GO:0006183">
    <property type="term" value="P:GTP biosynthetic process"/>
    <property type="evidence" value="ECO:0007669"/>
    <property type="project" value="InterPro"/>
</dbReference>
<dbReference type="InterPro" id="IPR023005">
    <property type="entry name" value="Nucleoside_diP_kinase_AS"/>
</dbReference>
<evidence type="ECO:0000256" key="1">
    <source>
        <dbReference type="ARBA" id="ARBA00000082"/>
    </source>
</evidence>
<dbReference type="FunFam" id="3.30.70.141:FF:000002">
    <property type="entry name" value="Nucleoside diphosphate kinase"/>
    <property type="match status" value="1"/>
</dbReference>
<evidence type="ECO:0000256" key="5">
    <source>
        <dbReference type="ARBA" id="ARBA00022679"/>
    </source>
</evidence>
<evidence type="ECO:0000256" key="7">
    <source>
        <dbReference type="ARBA" id="ARBA00022777"/>
    </source>
</evidence>
<keyword evidence="15" id="KW-1185">Reference proteome</keyword>
<dbReference type="GO" id="GO:0006241">
    <property type="term" value="P:CTP biosynthetic process"/>
    <property type="evidence" value="ECO:0007669"/>
    <property type="project" value="InterPro"/>
</dbReference>
<comment type="catalytic activity">
    <reaction evidence="2">
        <text>a ribonucleoside 5'-diphosphate + ATP = a ribonucleoside 5'-triphosphate + ADP</text>
        <dbReference type="Rhea" id="RHEA:18113"/>
        <dbReference type="ChEBI" id="CHEBI:30616"/>
        <dbReference type="ChEBI" id="CHEBI:57930"/>
        <dbReference type="ChEBI" id="CHEBI:61557"/>
        <dbReference type="ChEBI" id="CHEBI:456216"/>
        <dbReference type="EC" id="2.7.4.6"/>
    </reaction>
</comment>
<keyword evidence="7 11" id="KW-0418">Kinase</keyword>
<evidence type="ECO:0000256" key="3">
    <source>
        <dbReference type="ARBA" id="ARBA00001946"/>
    </source>
</evidence>
<dbReference type="AlphaFoldDB" id="A0A8T0J461"/>
<keyword evidence="6 11" id="KW-0547">Nucleotide-binding</keyword>
<dbReference type="SMART" id="SM00562">
    <property type="entry name" value="NDK"/>
    <property type="match status" value="1"/>
</dbReference>
<keyword evidence="12" id="KW-0732">Signal</keyword>
<evidence type="ECO:0000256" key="12">
    <source>
        <dbReference type="SAM" id="SignalP"/>
    </source>
</evidence>
<dbReference type="Pfam" id="PF00334">
    <property type="entry name" value="NDK"/>
    <property type="match status" value="1"/>
</dbReference>
<evidence type="ECO:0000313" key="15">
    <source>
        <dbReference type="Proteomes" id="UP000822688"/>
    </source>
</evidence>
<feature type="signal peptide" evidence="12">
    <location>
        <begin position="1"/>
        <end position="24"/>
    </location>
</feature>
<feature type="chain" id="PRO_5035879345" description="Nucleoside diphosphate kinase" evidence="12">
    <location>
        <begin position="25"/>
        <end position="256"/>
    </location>
</feature>
<feature type="binding site" evidence="9">
    <location>
        <position position="164"/>
    </location>
    <ligand>
        <name>ATP</name>
        <dbReference type="ChEBI" id="CHEBI:30616"/>
    </ligand>
</feature>
<dbReference type="InterPro" id="IPR036850">
    <property type="entry name" value="NDK-like_dom_sf"/>
</dbReference>